<gene>
    <name evidence="1" type="ORF">NMK_0393</name>
</gene>
<dbReference type="Pfam" id="PF11743">
    <property type="entry name" value="DUF3301"/>
    <property type="match status" value="1"/>
</dbReference>
<organism evidence="1 2">
    <name type="scientific">Novimethylophilus kurashikiensis</name>
    <dbReference type="NCBI Taxonomy" id="1825523"/>
    <lineage>
        <taxon>Bacteria</taxon>
        <taxon>Pseudomonadati</taxon>
        <taxon>Pseudomonadota</taxon>
        <taxon>Betaproteobacteria</taxon>
        <taxon>Nitrosomonadales</taxon>
        <taxon>Methylophilaceae</taxon>
        <taxon>Novimethylophilus</taxon>
    </lineage>
</organism>
<dbReference type="RefSeq" id="WP_265415754.1">
    <property type="nucleotide sequence ID" value="NZ_BDOQ01000002.1"/>
</dbReference>
<sequence>MLITALAAAWFWLDSLHARDVAVAAGKQAADRYGLQFLDDTVAFAKLWAARDADGRMRFKRTYHFEVSDTGTDRLPCRIILLGKHIEALYIPPHRD</sequence>
<dbReference type="Proteomes" id="UP000245081">
    <property type="component" value="Unassembled WGS sequence"/>
</dbReference>
<reference evidence="1 2" key="1">
    <citation type="journal article" date="2018" name="Environ. Microbiol.">
        <title>Isolation and genomic characterization of Novimethylophilus kurashikiensis gen. nov. sp. nov., a new lanthanide-dependent methylotrophic species of Methylophilaceae.</title>
        <authorList>
            <person name="Lv H."/>
            <person name="Sahin N."/>
            <person name="Tani A."/>
        </authorList>
    </citation>
    <scope>NUCLEOTIDE SEQUENCE [LARGE SCALE GENOMIC DNA]</scope>
    <source>
        <strain evidence="1 2">La2-4</strain>
    </source>
</reference>
<protein>
    <recommendedName>
        <fullName evidence="3">DUF3301 domain-containing protein</fullName>
    </recommendedName>
</protein>
<evidence type="ECO:0000313" key="1">
    <source>
        <dbReference type="EMBL" id="GBG12858.1"/>
    </source>
</evidence>
<dbReference type="EMBL" id="BDOQ01000002">
    <property type="protein sequence ID" value="GBG12858.1"/>
    <property type="molecule type" value="Genomic_DNA"/>
</dbReference>
<evidence type="ECO:0000313" key="2">
    <source>
        <dbReference type="Proteomes" id="UP000245081"/>
    </source>
</evidence>
<keyword evidence="2" id="KW-1185">Reference proteome</keyword>
<evidence type="ECO:0008006" key="3">
    <source>
        <dbReference type="Google" id="ProtNLM"/>
    </source>
</evidence>
<name>A0A2R5F5B6_9PROT</name>
<dbReference type="AlphaFoldDB" id="A0A2R5F5B6"/>
<proteinExistence type="predicted"/>
<comment type="caution">
    <text evidence="1">The sequence shown here is derived from an EMBL/GenBank/DDBJ whole genome shotgun (WGS) entry which is preliminary data.</text>
</comment>
<dbReference type="InterPro" id="IPR021732">
    <property type="entry name" value="DUF3301"/>
</dbReference>
<accession>A0A2R5F5B6</accession>